<organism evidence="4 5">
    <name type="scientific">Polyplosphaeria fusca</name>
    <dbReference type="NCBI Taxonomy" id="682080"/>
    <lineage>
        <taxon>Eukaryota</taxon>
        <taxon>Fungi</taxon>
        <taxon>Dikarya</taxon>
        <taxon>Ascomycota</taxon>
        <taxon>Pezizomycotina</taxon>
        <taxon>Dothideomycetes</taxon>
        <taxon>Pleosporomycetidae</taxon>
        <taxon>Pleosporales</taxon>
        <taxon>Tetraplosphaeriaceae</taxon>
        <taxon>Polyplosphaeria</taxon>
    </lineage>
</organism>
<dbReference type="Pfam" id="PF25358">
    <property type="entry name" value="PH_fung_RdRP"/>
    <property type="match status" value="1"/>
</dbReference>
<keyword evidence="1" id="KW-0548">Nucleotidyltransferase</keyword>
<dbReference type="InterPro" id="IPR057596">
    <property type="entry name" value="RDRP_core"/>
</dbReference>
<feature type="domain" description="RdRP-like PH" evidence="3">
    <location>
        <begin position="118"/>
        <end position="283"/>
    </location>
</feature>
<evidence type="ECO:0000259" key="3">
    <source>
        <dbReference type="Pfam" id="PF25358"/>
    </source>
</evidence>
<dbReference type="GO" id="GO:0030422">
    <property type="term" value="P:siRNA processing"/>
    <property type="evidence" value="ECO:0007669"/>
    <property type="project" value="TreeGrafter"/>
</dbReference>
<evidence type="ECO:0000256" key="1">
    <source>
        <dbReference type="RuleBase" id="RU363098"/>
    </source>
</evidence>
<evidence type="ECO:0000259" key="2">
    <source>
        <dbReference type="Pfam" id="PF05183"/>
    </source>
</evidence>
<accession>A0A9P4QPC0</accession>
<keyword evidence="5" id="KW-1185">Reference proteome</keyword>
<dbReference type="OrthoDB" id="6513042at2759"/>
<keyword evidence="1" id="KW-0808">Transferase</keyword>
<dbReference type="InterPro" id="IPR007855">
    <property type="entry name" value="RDRP"/>
</dbReference>
<dbReference type="Pfam" id="PF05183">
    <property type="entry name" value="RdRP"/>
    <property type="match status" value="1"/>
</dbReference>
<gene>
    <name evidence="4" type="ORF">EJ04DRAFT_591477</name>
</gene>
<comment type="catalytic activity">
    <reaction evidence="1">
        <text>RNA(n) + a ribonucleoside 5'-triphosphate = RNA(n+1) + diphosphate</text>
        <dbReference type="Rhea" id="RHEA:21248"/>
        <dbReference type="Rhea" id="RHEA-COMP:14527"/>
        <dbReference type="Rhea" id="RHEA-COMP:17342"/>
        <dbReference type="ChEBI" id="CHEBI:33019"/>
        <dbReference type="ChEBI" id="CHEBI:61557"/>
        <dbReference type="ChEBI" id="CHEBI:140395"/>
        <dbReference type="EC" id="2.7.7.48"/>
    </reaction>
</comment>
<keyword evidence="1" id="KW-0696">RNA-directed RNA polymerase</keyword>
<comment type="caution">
    <text evidence="4">The sequence shown here is derived from an EMBL/GenBank/DDBJ whole genome shotgun (WGS) entry which is preliminary data.</text>
</comment>
<dbReference type="EC" id="2.7.7.48" evidence="1"/>
<dbReference type="GO" id="GO:0003968">
    <property type="term" value="F:RNA-directed RNA polymerase activity"/>
    <property type="evidence" value="ECO:0007669"/>
    <property type="project" value="UniProtKB-KW"/>
</dbReference>
<feature type="domain" description="RDRP core" evidence="2">
    <location>
        <begin position="428"/>
        <end position="1035"/>
    </location>
</feature>
<dbReference type="PANTHER" id="PTHR23079">
    <property type="entry name" value="RNA-DEPENDENT RNA POLYMERASE"/>
    <property type="match status" value="1"/>
</dbReference>
<dbReference type="EMBL" id="ML996280">
    <property type="protein sequence ID" value="KAF2728426.1"/>
    <property type="molecule type" value="Genomic_DNA"/>
</dbReference>
<dbReference type="Proteomes" id="UP000799444">
    <property type="component" value="Unassembled WGS sequence"/>
</dbReference>
<protein>
    <recommendedName>
        <fullName evidence="1">RNA-dependent RNA polymerase</fullName>
        <ecNumber evidence="1">2.7.7.48</ecNumber>
    </recommendedName>
</protein>
<name>A0A9P4QPC0_9PLEO</name>
<evidence type="ECO:0000313" key="5">
    <source>
        <dbReference type="Proteomes" id="UP000799444"/>
    </source>
</evidence>
<dbReference type="InterPro" id="IPR057503">
    <property type="entry name" value="PH_RdRP"/>
</dbReference>
<comment type="similarity">
    <text evidence="1">Belongs to the RdRP family.</text>
</comment>
<proteinExistence type="inferred from homology"/>
<dbReference type="GO" id="GO:0003723">
    <property type="term" value="F:RNA binding"/>
    <property type="evidence" value="ECO:0007669"/>
    <property type="project" value="UniProtKB-KW"/>
</dbReference>
<dbReference type="GO" id="GO:0031380">
    <property type="term" value="C:nuclear RNA-directed RNA polymerase complex"/>
    <property type="evidence" value="ECO:0007669"/>
    <property type="project" value="TreeGrafter"/>
</dbReference>
<dbReference type="AlphaFoldDB" id="A0A9P4QPC0"/>
<evidence type="ECO:0000313" key="4">
    <source>
        <dbReference type="EMBL" id="KAF2728426.1"/>
    </source>
</evidence>
<keyword evidence="1" id="KW-0694">RNA-binding</keyword>
<reference evidence="4" key="1">
    <citation type="journal article" date="2020" name="Stud. Mycol.">
        <title>101 Dothideomycetes genomes: a test case for predicting lifestyles and emergence of pathogens.</title>
        <authorList>
            <person name="Haridas S."/>
            <person name="Albert R."/>
            <person name="Binder M."/>
            <person name="Bloem J."/>
            <person name="Labutti K."/>
            <person name="Salamov A."/>
            <person name="Andreopoulos B."/>
            <person name="Baker S."/>
            <person name="Barry K."/>
            <person name="Bills G."/>
            <person name="Bluhm B."/>
            <person name="Cannon C."/>
            <person name="Castanera R."/>
            <person name="Culley D."/>
            <person name="Daum C."/>
            <person name="Ezra D."/>
            <person name="Gonzalez J."/>
            <person name="Henrissat B."/>
            <person name="Kuo A."/>
            <person name="Liang C."/>
            <person name="Lipzen A."/>
            <person name="Lutzoni F."/>
            <person name="Magnuson J."/>
            <person name="Mondo S."/>
            <person name="Nolan M."/>
            <person name="Ohm R."/>
            <person name="Pangilinan J."/>
            <person name="Park H.-J."/>
            <person name="Ramirez L."/>
            <person name="Alfaro M."/>
            <person name="Sun H."/>
            <person name="Tritt A."/>
            <person name="Yoshinaga Y."/>
            <person name="Zwiers L.-H."/>
            <person name="Turgeon B."/>
            <person name="Goodwin S."/>
            <person name="Spatafora J."/>
            <person name="Crous P."/>
            <person name="Grigoriev I."/>
        </authorList>
    </citation>
    <scope>NUCLEOTIDE SEQUENCE</scope>
    <source>
        <strain evidence="4">CBS 125425</strain>
    </source>
</reference>
<dbReference type="PANTHER" id="PTHR23079:SF17">
    <property type="entry name" value="RNA-DEPENDENT RNA POLYMERASE"/>
    <property type="match status" value="1"/>
</dbReference>
<sequence>MEVWIAGFPRSTNRVEVEVALRPELNRFGVLAFTVTKYKDKNFAFVTLPCEDIGKTFLRYYAMYPGSLKYKGRPLVVKRSSRPAQPDPLLIQSLQEANERLRSKPERAIMTSGSTGMFPINTFMTGVWAYDGPNLVLDQKYTDQRAGTITFGRSTIVIYLQEVADAQSNYPIRLDIHHSIIDHTVASNHNHKDTMVTFTLNSPPRIYDIKDADSLQHYGATSVPTLPLDLSLSALSMQKKTALERQCQIHPFYPVSSSMCLVYRFSLSNPKDVDNVWRCIKNASATIYKTTEPSTNTQSFETEYRDLCDELKIRGEAVALPFAIKYQLLALVLGTIITPSTAISLTNDILTMAIRYGSDEMAQALRKFGSLQAVPGPASSATEHSVPSILKKIESILKDHEEEGSVLMDSVINKKQRDSLAVTYKCIVTPTGLSLRGPDAGTSNRIFRKYAQYHDYFLQVEFADEDGLPITFDRRASQTSVYKRFKQIFQEGILIAWRRFEFLGFSHASLRTHTVWFMAPFEYEGNTLRARDIIKDLGDFSHLQCAAKCAARIGQAFSSTLFAVHLPQGVEVNENIPDVERNGHCFSDGCGTISQALLQHVWDKLPLERRKQKPTILQIRYRGAKGLVSLDSSLTGMQMRIRKSMTKYQAAVGWRDLELCGASYKPLAMYLGHQPIKILEDLGVPAEHFVEIQDEAIARLKALLADQVNTAYFLEHVKVGNSARLPALLHLLTDVGLSYLTDRFLTDVVEIAALSEVRTIKYRARIPLQAEQGLLLYGIMDETNTLKEGEVYVATRTVNRYGEYKRTVIVQDYVAVTRAPALHPGDIQVVRAVDSDNPILTALSNCIVFSQQGQRDLPSQLSGGDLDGDLFNIILDLRLIPPYTTPPADYLPTPPKNLGRPVETNDVIDFFIEFLHSDRLGQISNAHKVRADATADGTLDPGCVTLAAMASDAVDFSKSGNPVDISQMPRGFSGVKPDFMSAIPNLVLENSTLTISELEDQDDPSTDAINIIDPEIFKMKYYRSNKVLGTLYRRIDERTFLNTFKSTIHAARHPIPTPPPPSLLDNLDAYITRETAGWEWQHHRAFAEQLREAYCENMLDIMSSYRPYRGQPLTELEVFAGSLLGKKARDMSRHLREKNTQVRERFNRDVGAVVWEIVHGEGGEEEEGEALPRAVACVKVAREREGWEKYGALRSFGYVAVAVCLERLWMEGGCRPLRAL</sequence>